<sequence length="470" mass="49286">MRRSILLAGLALIAAPLAAQTQPPALPAPPIGAPKPFSVPASESYQLPNGMGVTLIPYGNAPKVTVVLQVYAGNLEEGRDTWLADLTGDMLKEGAGARDSAALATAAAGMGGNLGVRVSSTGTSISMSGLSEFAPQAVALVGDVARRPAFPASEFARVKANSARSLAQMLAQPGMLADYALARATYGDHPYARTMPTPAQLDGYTLDQVKRFYATNFGAQRARLYIAGRFDPAAVKAAVRQAFGDWQKGPARLSLVPTAAPGPRMVLVDRPEAPQSTIRLSWPAPLAGSEGDIPMRVANALLGGSFSSRITRNIREDKGYTYSPGSGISQRPGDAAWTFDADVTTAVTGPSLKEVFQEIRTLQSTPPGDAEAAGMRSYNAGLFVLRSSDSASLIGQLATRDALGLPADWLDRYVPATMAVTDAQFSSAIRDALPLDKFTLVVVGDLAKVKPQLDALPELKGVPVQTVTVP</sequence>
<dbReference type="Pfam" id="PF00675">
    <property type="entry name" value="Peptidase_M16"/>
    <property type="match status" value="1"/>
</dbReference>
<dbReference type="InterPro" id="IPR011765">
    <property type="entry name" value="Pept_M16_N"/>
</dbReference>
<evidence type="ECO:0000259" key="2">
    <source>
        <dbReference type="Pfam" id="PF00675"/>
    </source>
</evidence>
<dbReference type="Gene3D" id="3.30.830.10">
    <property type="entry name" value="Metalloenzyme, LuxS/M16 peptidase-like"/>
    <property type="match status" value="2"/>
</dbReference>
<dbReference type="Pfam" id="PF05193">
    <property type="entry name" value="Peptidase_M16_C"/>
    <property type="match status" value="1"/>
</dbReference>
<evidence type="ECO:0000259" key="3">
    <source>
        <dbReference type="Pfam" id="PF05193"/>
    </source>
</evidence>
<keyword evidence="5" id="KW-1185">Reference proteome</keyword>
<feature type="chain" id="PRO_5045558209" description="Peptidase M16" evidence="1">
    <location>
        <begin position="22"/>
        <end position="470"/>
    </location>
</feature>
<comment type="caution">
    <text evidence="4">The sequence shown here is derived from an EMBL/GenBank/DDBJ whole genome shotgun (WGS) entry which is preliminary data.</text>
</comment>
<feature type="domain" description="Peptidase M16 C-terminal" evidence="3">
    <location>
        <begin position="205"/>
        <end position="371"/>
    </location>
</feature>
<dbReference type="InterPro" id="IPR011249">
    <property type="entry name" value="Metalloenz_LuxS/M16"/>
</dbReference>
<organism evidence="4 5">
    <name type="scientific">Sphingomonas hankookensis</name>
    <dbReference type="NCBI Taxonomy" id="563996"/>
    <lineage>
        <taxon>Bacteria</taxon>
        <taxon>Pseudomonadati</taxon>
        <taxon>Pseudomonadota</taxon>
        <taxon>Alphaproteobacteria</taxon>
        <taxon>Sphingomonadales</taxon>
        <taxon>Sphingomonadaceae</taxon>
        <taxon>Sphingomonas</taxon>
    </lineage>
</organism>
<dbReference type="EMBL" id="LQQO01000056">
    <property type="protein sequence ID" value="KZE09179.1"/>
    <property type="molecule type" value="Genomic_DNA"/>
</dbReference>
<proteinExistence type="predicted"/>
<reference evidence="5" key="1">
    <citation type="submission" date="2016-01" db="EMBL/GenBank/DDBJ databases">
        <title>Draft genome of Chromobacterium sp. F49.</title>
        <authorList>
            <person name="Hong K.W."/>
        </authorList>
    </citation>
    <scope>NUCLEOTIDE SEQUENCE [LARGE SCALE GENOMIC DNA]</scope>
    <source>
        <strain evidence="5">CN3</strain>
    </source>
</reference>
<accession>A0ABR5YA26</accession>
<dbReference type="CDD" id="cd03143">
    <property type="entry name" value="A4_beta-galactosidase_middle_domain"/>
    <property type="match status" value="1"/>
</dbReference>
<dbReference type="PANTHER" id="PTHR11851">
    <property type="entry name" value="METALLOPROTEASE"/>
    <property type="match status" value="1"/>
</dbReference>
<name>A0ABR5YA26_9SPHN</name>
<dbReference type="SUPFAM" id="SSF63411">
    <property type="entry name" value="LuxS/MPP-like metallohydrolase"/>
    <property type="match status" value="2"/>
</dbReference>
<evidence type="ECO:0000256" key="1">
    <source>
        <dbReference type="SAM" id="SignalP"/>
    </source>
</evidence>
<dbReference type="RefSeq" id="WP_066693628.1">
    <property type="nucleotide sequence ID" value="NZ_LQQO01000056.1"/>
</dbReference>
<gene>
    <name evidence="4" type="ORF">AVT10_06955</name>
</gene>
<protein>
    <recommendedName>
        <fullName evidence="6">Peptidase M16</fullName>
    </recommendedName>
</protein>
<dbReference type="InterPro" id="IPR050361">
    <property type="entry name" value="MPP/UQCRC_Complex"/>
</dbReference>
<evidence type="ECO:0008006" key="6">
    <source>
        <dbReference type="Google" id="ProtNLM"/>
    </source>
</evidence>
<evidence type="ECO:0000313" key="4">
    <source>
        <dbReference type="EMBL" id="KZE09179.1"/>
    </source>
</evidence>
<evidence type="ECO:0000313" key="5">
    <source>
        <dbReference type="Proteomes" id="UP000076609"/>
    </source>
</evidence>
<feature type="signal peptide" evidence="1">
    <location>
        <begin position="1"/>
        <end position="21"/>
    </location>
</feature>
<keyword evidence="1" id="KW-0732">Signal</keyword>
<dbReference type="Proteomes" id="UP000076609">
    <property type="component" value="Unassembled WGS sequence"/>
</dbReference>
<dbReference type="InterPro" id="IPR007863">
    <property type="entry name" value="Peptidase_M16_C"/>
</dbReference>
<dbReference type="PANTHER" id="PTHR11851:SF224">
    <property type="entry name" value="PROCESSING PROTEASE"/>
    <property type="match status" value="1"/>
</dbReference>
<feature type="domain" description="Peptidase M16 N-terminal" evidence="2">
    <location>
        <begin position="60"/>
        <end position="195"/>
    </location>
</feature>